<evidence type="ECO:0000313" key="4">
    <source>
        <dbReference type="Proteomes" id="UP000469452"/>
    </source>
</evidence>
<dbReference type="SUPFAM" id="SSF63748">
    <property type="entry name" value="Tudor/PWWP/MBT"/>
    <property type="match status" value="1"/>
</dbReference>
<sequence>MCLLNLSFIFREVGFSHYIDVILRPPSSDDVAMNVWQWIATAIVVLVGGWAYVNSKTSSSTTGAASSLKRKPKKKSDLVLDGGIIPVARRRSPGLTLACSLNTNVANQGKDDSSNGDEADNASSKDPPTITDYFDESESESDDGLSAGKVLSQKHFGTAMLGGSRKLRPTAPELQLQEGQRVVARFKQQSEWFPGTVTKVQRGNLYIITYDDGEVESKVPIQYIRVTNESSGDTGGNLDDDGAAEDGSDSESSEDAVDNEWEVVSTKEYKKRPVVRATVSDAVAHPSGLTKKQRESRRKKEKLKEQKELVRAQAQVRVTCTI</sequence>
<feature type="compositionally biased region" description="Acidic residues" evidence="1">
    <location>
        <begin position="238"/>
        <end position="261"/>
    </location>
</feature>
<dbReference type="InterPro" id="IPR002999">
    <property type="entry name" value="Tudor"/>
</dbReference>
<feature type="region of interest" description="Disordered" evidence="1">
    <location>
        <begin position="227"/>
        <end position="308"/>
    </location>
</feature>
<reference evidence="3 4" key="1">
    <citation type="submission" date="2019-06" db="EMBL/GenBank/DDBJ databases">
        <title>Genomics analysis of Aphanomyces spp. identifies a new class of oomycete effector associated with host adaptation.</title>
        <authorList>
            <person name="Gaulin E."/>
        </authorList>
    </citation>
    <scope>NUCLEOTIDE SEQUENCE [LARGE SCALE GENOMIC DNA]</scope>
    <source>
        <strain evidence="3 4">E</strain>
    </source>
</reference>
<evidence type="ECO:0000259" key="2">
    <source>
        <dbReference type="SMART" id="SM00333"/>
    </source>
</evidence>
<dbReference type="CDD" id="cd04508">
    <property type="entry name" value="Tudor_SF"/>
    <property type="match status" value="1"/>
</dbReference>
<dbReference type="Proteomes" id="UP000469452">
    <property type="component" value="Unassembled WGS sequence"/>
</dbReference>
<organism evidence="3 4">
    <name type="scientific">Aphanomyces astaci</name>
    <name type="common">Crayfish plague agent</name>
    <dbReference type="NCBI Taxonomy" id="112090"/>
    <lineage>
        <taxon>Eukaryota</taxon>
        <taxon>Sar</taxon>
        <taxon>Stramenopiles</taxon>
        <taxon>Oomycota</taxon>
        <taxon>Saprolegniomycetes</taxon>
        <taxon>Saprolegniales</taxon>
        <taxon>Verrucalvaceae</taxon>
        <taxon>Aphanomyces</taxon>
    </lineage>
</organism>
<dbReference type="AlphaFoldDB" id="A0A6A5AWH7"/>
<comment type="caution">
    <text evidence="3">The sequence shown here is derived from an EMBL/GenBank/DDBJ whole genome shotgun (WGS) entry which is preliminary data.</text>
</comment>
<evidence type="ECO:0000313" key="3">
    <source>
        <dbReference type="EMBL" id="KAF0774691.1"/>
    </source>
</evidence>
<evidence type="ECO:0000256" key="1">
    <source>
        <dbReference type="SAM" id="MobiDB-lite"/>
    </source>
</evidence>
<dbReference type="Gene3D" id="2.30.30.140">
    <property type="match status" value="1"/>
</dbReference>
<feature type="region of interest" description="Disordered" evidence="1">
    <location>
        <begin position="106"/>
        <end position="145"/>
    </location>
</feature>
<proteinExistence type="predicted"/>
<protein>
    <recommendedName>
        <fullName evidence="2">Tudor domain-containing protein</fullName>
    </recommendedName>
</protein>
<dbReference type="VEuPathDB" id="FungiDB:H257_03645"/>
<accession>A0A6A5AWH7</accession>
<feature type="domain" description="Tudor" evidence="2">
    <location>
        <begin position="174"/>
        <end position="232"/>
    </location>
</feature>
<name>A0A6A5AWH7_APHAT</name>
<dbReference type="EMBL" id="VJMI01003293">
    <property type="protein sequence ID" value="KAF0774691.1"/>
    <property type="molecule type" value="Genomic_DNA"/>
</dbReference>
<dbReference type="SMART" id="SM00333">
    <property type="entry name" value="TUDOR"/>
    <property type="match status" value="1"/>
</dbReference>
<gene>
    <name evidence="3" type="ORF">AaE_001610</name>
</gene>
<feature type="compositionally biased region" description="Acidic residues" evidence="1">
    <location>
        <begin position="133"/>
        <end position="143"/>
    </location>
</feature>